<dbReference type="Proteomes" id="UP000304947">
    <property type="component" value="Unassembled WGS sequence"/>
</dbReference>
<dbReference type="InterPro" id="IPR008030">
    <property type="entry name" value="NmrA-like"/>
</dbReference>
<name>A0A4V4LP98_AURPU</name>
<organism evidence="2 3">
    <name type="scientific">Aureobasidium pullulans</name>
    <name type="common">Black yeast</name>
    <name type="synonym">Pullularia pullulans</name>
    <dbReference type="NCBI Taxonomy" id="5580"/>
    <lineage>
        <taxon>Eukaryota</taxon>
        <taxon>Fungi</taxon>
        <taxon>Dikarya</taxon>
        <taxon>Ascomycota</taxon>
        <taxon>Pezizomycotina</taxon>
        <taxon>Dothideomycetes</taxon>
        <taxon>Dothideomycetidae</taxon>
        <taxon>Dothideales</taxon>
        <taxon>Saccotheciaceae</taxon>
        <taxon>Aureobasidium</taxon>
    </lineage>
</organism>
<dbReference type="InterPro" id="IPR036291">
    <property type="entry name" value="NAD(P)-bd_dom_sf"/>
</dbReference>
<sequence length="357" mass="38801">MPDFNNDLILITCASGKQSSALIPHLLKSFKKLRLQCNSSESKQMLSSKYPGVEVVQADMASPSDCHRILDGVTTCHLVDPPFHPHETQLGINMIDAAISQQSSSSGPFTHMIYSSVIFPHLRKLLSPISTSFLPAIKATTTHICYAVIDRCSLEDSTIGLTFSLHLIGECPVIGSLEAITFTTASFLNTFECFNIEDLFSVNTSDSYGSRSYRTLSSSDPDTNDWRLSNALAYSNQTDYSTILYHQNPPSGLPQEKGQNALRLLEVYAGKGCEQANTHSDTIHPILGWSCSSSRAGDCYDVGYNIMSFKIGPAIVNGRPQGCWTPSTGMGAKRLGSSKFAAIAGVTVTFIAAFLSW</sequence>
<protein>
    <recommendedName>
        <fullName evidence="1">NmrA-like domain-containing protein</fullName>
    </recommendedName>
</protein>
<dbReference type="EMBL" id="QZBU01000140">
    <property type="protein sequence ID" value="TIA72013.1"/>
    <property type="molecule type" value="Genomic_DNA"/>
</dbReference>
<dbReference type="SUPFAM" id="SSF51735">
    <property type="entry name" value="NAD(P)-binding Rossmann-fold domains"/>
    <property type="match status" value="1"/>
</dbReference>
<comment type="caution">
    <text evidence="2">The sequence shown here is derived from an EMBL/GenBank/DDBJ whole genome shotgun (WGS) entry which is preliminary data.</text>
</comment>
<accession>A0A4V4LP98</accession>
<proteinExistence type="predicted"/>
<feature type="domain" description="NmrA-like" evidence="1">
    <location>
        <begin position="6"/>
        <end position="118"/>
    </location>
</feature>
<gene>
    <name evidence="2" type="ORF">D6C83_00918</name>
</gene>
<dbReference type="Pfam" id="PF05368">
    <property type="entry name" value="NmrA"/>
    <property type="match status" value="1"/>
</dbReference>
<reference evidence="2 3" key="1">
    <citation type="submission" date="2018-10" db="EMBL/GenBank/DDBJ databases">
        <title>Fifty Aureobasidium pullulans genomes reveal a recombining polyextremotolerant generalist.</title>
        <authorList>
            <person name="Gostincar C."/>
            <person name="Turk M."/>
            <person name="Zajc J."/>
            <person name="Gunde-Cimerman N."/>
        </authorList>
    </citation>
    <scope>NUCLEOTIDE SEQUENCE [LARGE SCALE GENOMIC DNA]</scope>
    <source>
        <strain evidence="2 3">EXF-3380</strain>
    </source>
</reference>
<evidence type="ECO:0000259" key="1">
    <source>
        <dbReference type="Pfam" id="PF05368"/>
    </source>
</evidence>
<dbReference type="Gene3D" id="3.40.50.720">
    <property type="entry name" value="NAD(P)-binding Rossmann-like Domain"/>
    <property type="match status" value="1"/>
</dbReference>
<evidence type="ECO:0000313" key="3">
    <source>
        <dbReference type="Proteomes" id="UP000304947"/>
    </source>
</evidence>
<evidence type="ECO:0000313" key="2">
    <source>
        <dbReference type="EMBL" id="TIA72013.1"/>
    </source>
</evidence>
<dbReference type="AlphaFoldDB" id="A0A4V4LP98"/>